<name>A0AAP0BYT2_9ASPA</name>
<gene>
    <name evidence="1" type="ORF">KSP39_PZI002079</name>
</gene>
<organism evidence="1 2">
    <name type="scientific">Platanthera zijinensis</name>
    <dbReference type="NCBI Taxonomy" id="2320716"/>
    <lineage>
        <taxon>Eukaryota</taxon>
        <taxon>Viridiplantae</taxon>
        <taxon>Streptophyta</taxon>
        <taxon>Embryophyta</taxon>
        <taxon>Tracheophyta</taxon>
        <taxon>Spermatophyta</taxon>
        <taxon>Magnoliopsida</taxon>
        <taxon>Liliopsida</taxon>
        <taxon>Asparagales</taxon>
        <taxon>Orchidaceae</taxon>
        <taxon>Orchidoideae</taxon>
        <taxon>Orchideae</taxon>
        <taxon>Orchidinae</taxon>
        <taxon>Platanthera</taxon>
    </lineage>
</organism>
<evidence type="ECO:0000313" key="1">
    <source>
        <dbReference type="EMBL" id="KAK8954650.1"/>
    </source>
</evidence>
<reference evidence="1 2" key="1">
    <citation type="journal article" date="2022" name="Nat. Plants">
        <title>Genomes of leafy and leafless Platanthera orchids illuminate the evolution of mycoheterotrophy.</title>
        <authorList>
            <person name="Li M.H."/>
            <person name="Liu K.W."/>
            <person name="Li Z."/>
            <person name="Lu H.C."/>
            <person name="Ye Q.L."/>
            <person name="Zhang D."/>
            <person name="Wang J.Y."/>
            <person name="Li Y.F."/>
            <person name="Zhong Z.M."/>
            <person name="Liu X."/>
            <person name="Yu X."/>
            <person name="Liu D.K."/>
            <person name="Tu X.D."/>
            <person name="Liu B."/>
            <person name="Hao Y."/>
            <person name="Liao X.Y."/>
            <person name="Jiang Y.T."/>
            <person name="Sun W.H."/>
            <person name="Chen J."/>
            <person name="Chen Y.Q."/>
            <person name="Ai Y."/>
            <person name="Zhai J.W."/>
            <person name="Wu S.S."/>
            <person name="Zhou Z."/>
            <person name="Hsiao Y.Y."/>
            <person name="Wu W.L."/>
            <person name="Chen Y.Y."/>
            <person name="Lin Y.F."/>
            <person name="Hsu J.L."/>
            <person name="Li C.Y."/>
            <person name="Wang Z.W."/>
            <person name="Zhao X."/>
            <person name="Zhong W.Y."/>
            <person name="Ma X.K."/>
            <person name="Ma L."/>
            <person name="Huang J."/>
            <person name="Chen G.Z."/>
            <person name="Huang M.Z."/>
            <person name="Huang L."/>
            <person name="Peng D.H."/>
            <person name="Luo Y.B."/>
            <person name="Zou S.Q."/>
            <person name="Chen S.P."/>
            <person name="Lan S."/>
            <person name="Tsai W.C."/>
            <person name="Van de Peer Y."/>
            <person name="Liu Z.J."/>
        </authorList>
    </citation>
    <scope>NUCLEOTIDE SEQUENCE [LARGE SCALE GENOMIC DNA]</scope>
    <source>
        <strain evidence="1">Lor287</strain>
    </source>
</reference>
<protein>
    <submittedName>
        <fullName evidence="1">Uncharacterized protein</fullName>
    </submittedName>
</protein>
<keyword evidence="2" id="KW-1185">Reference proteome</keyword>
<comment type="caution">
    <text evidence="1">The sequence shown here is derived from an EMBL/GenBank/DDBJ whole genome shotgun (WGS) entry which is preliminary data.</text>
</comment>
<dbReference type="EMBL" id="JBBWWQ010000002">
    <property type="protein sequence ID" value="KAK8954650.1"/>
    <property type="molecule type" value="Genomic_DNA"/>
</dbReference>
<dbReference type="Proteomes" id="UP001418222">
    <property type="component" value="Unassembled WGS sequence"/>
</dbReference>
<accession>A0AAP0BYT2</accession>
<proteinExistence type="predicted"/>
<sequence length="133" mass="14881">MLVVVFSKPKIVLPLIDSFSSQNNKRGLGFKWNTRAANFKGKDKAPVVPKTTFQKVILPSNRYDHDSMYGHWKNRNSSSKSLDAASYERLKGMGLCALKAPHEKIQMTNHGPFVLGAPKSTLKGNNLLLRARQ</sequence>
<dbReference type="AlphaFoldDB" id="A0AAP0BYT2"/>
<evidence type="ECO:0000313" key="2">
    <source>
        <dbReference type="Proteomes" id="UP001418222"/>
    </source>
</evidence>